<evidence type="ECO:0000256" key="2">
    <source>
        <dbReference type="SAM" id="SignalP"/>
    </source>
</evidence>
<dbReference type="PANTHER" id="PTHR28495:SF1">
    <property type="entry name" value="GENE, 17266-RELATED"/>
    <property type="match status" value="1"/>
</dbReference>
<accession>A0A3Q3X381</accession>
<feature type="domain" description="DUF4708" evidence="3">
    <location>
        <begin position="49"/>
        <end position="209"/>
    </location>
</feature>
<sequence>NPDCRMQSGLGMTAVMFLGLPDLTRLCCVTLTLPDSGEEPRSKQIKTCVLQCCLSYSLINRLAPRWNKAGLYLVTGTSVCLNTSQGQLCFSIEANTVRLPPPTCQFQFLHNFKLSHHKHDLEHLVISIICVFSMKKGQIINISRKLPPDGPFRTYQDLQNHWNSLYGYRLPDLSEEDVVYCSVYFRLVGERLFTYPLSCIRLQPVQRCPHGDLQWALGSFLSDIRDRLQSVCGLQARLSNKPCYRTAGVNTVPPSLASLSQQDTAQGLLGNACAFRGNLTQHQGSFSISSSSFLPLLQPASSFNTSSYSLSSLPPPSPVPVAPSPKLVPIFRNKCPLHHISVALLRLQKQKEQLSGGGGKTGRMTLPSLGKKTPTTMSSSSSSVCTLPITSLPSRPPPTFPHFNHRSKPPQAAGHPNVKHRSSLSPPSQSRPGIRPAPKLEIKFKSRSYPKPILKQSCERKTAADGSGEAQEPPLASSDESSCSSSSRRVSLVHSGLFRIISAKLPYLICFSGMSPCYRGLKRTVLLPIIGILDREIRRRKCLTFLKEANYDKCN</sequence>
<name>A0A3Q3X381_MOLML</name>
<feature type="signal peptide" evidence="2">
    <location>
        <begin position="1"/>
        <end position="26"/>
    </location>
</feature>
<dbReference type="Ensembl" id="ENSMMOT00000025769.1">
    <property type="protein sequence ID" value="ENSMMOP00000025343.1"/>
    <property type="gene ID" value="ENSMMOG00000019243.1"/>
</dbReference>
<reference evidence="4" key="2">
    <citation type="submission" date="2025-09" db="UniProtKB">
        <authorList>
            <consortium name="Ensembl"/>
        </authorList>
    </citation>
    <scope>IDENTIFICATION</scope>
</reference>
<keyword evidence="2" id="KW-0732">Signal</keyword>
<feature type="compositionally biased region" description="Low complexity" evidence="1">
    <location>
        <begin position="423"/>
        <end position="432"/>
    </location>
</feature>
<reference evidence="4" key="1">
    <citation type="submission" date="2025-08" db="UniProtKB">
        <authorList>
            <consortium name="Ensembl"/>
        </authorList>
    </citation>
    <scope>IDENTIFICATION</scope>
</reference>
<evidence type="ECO:0000256" key="1">
    <source>
        <dbReference type="SAM" id="MobiDB-lite"/>
    </source>
</evidence>
<dbReference type="InterPro" id="IPR031643">
    <property type="entry name" value="DUF4708"/>
</dbReference>
<dbReference type="Proteomes" id="UP000261620">
    <property type="component" value="Unplaced"/>
</dbReference>
<protein>
    <recommendedName>
        <fullName evidence="3">DUF4708 domain-containing protein</fullName>
    </recommendedName>
</protein>
<dbReference type="OMA" id="CFSIEAN"/>
<evidence type="ECO:0000259" key="3">
    <source>
        <dbReference type="Pfam" id="PF15813"/>
    </source>
</evidence>
<feature type="chain" id="PRO_5018524657" description="DUF4708 domain-containing protein" evidence="2">
    <location>
        <begin position="27"/>
        <end position="555"/>
    </location>
</feature>
<proteinExistence type="predicted"/>
<evidence type="ECO:0000313" key="5">
    <source>
        <dbReference type="Proteomes" id="UP000261620"/>
    </source>
</evidence>
<dbReference type="AlphaFoldDB" id="A0A3Q3X381"/>
<feature type="compositionally biased region" description="Polar residues" evidence="1">
    <location>
        <begin position="384"/>
        <end position="393"/>
    </location>
</feature>
<evidence type="ECO:0000313" key="4">
    <source>
        <dbReference type="Ensembl" id="ENSMMOP00000025343.1"/>
    </source>
</evidence>
<dbReference type="Pfam" id="PF15813">
    <property type="entry name" value="DUF4708"/>
    <property type="match status" value="1"/>
</dbReference>
<keyword evidence="5" id="KW-1185">Reference proteome</keyword>
<organism evidence="4 5">
    <name type="scientific">Mola mola</name>
    <name type="common">Ocean sunfish</name>
    <name type="synonym">Tetraodon mola</name>
    <dbReference type="NCBI Taxonomy" id="94237"/>
    <lineage>
        <taxon>Eukaryota</taxon>
        <taxon>Metazoa</taxon>
        <taxon>Chordata</taxon>
        <taxon>Craniata</taxon>
        <taxon>Vertebrata</taxon>
        <taxon>Euteleostomi</taxon>
        <taxon>Actinopterygii</taxon>
        <taxon>Neopterygii</taxon>
        <taxon>Teleostei</taxon>
        <taxon>Neoteleostei</taxon>
        <taxon>Acanthomorphata</taxon>
        <taxon>Eupercaria</taxon>
        <taxon>Tetraodontiformes</taxon>
        <taxon>Molidae</taxon>
        <taxon>Mola</taxon>
    </lineage>
</organism>
<feature type="region of interest" description="Disordered" evidence="1">
    <location>
        <begin position="455"/>
        <end position="484"/>
    </location>
</feature>
<feature type="region of interest" description="Disordered" evidence="1">
    <location>
        <begin position="353"/>
        <end position="441"/>
    </location>
</feature>
<dbReference type="STRING" id="94237.ENSMMOP00000025343"/>
<dbReference type="PANTHER" id="PTHR28495">
    <property type="entry name" value="HYPOTHETICAL PROTEIN LOC100359752"/>
    <property type="match status" value="1"/>
</dbReference>